<dbReference type="InterPro" id="IPR000524">
    <property type="entry name" value="Tscrpt_reg_HTH_GntR"/>
</dbReference>
<protein>
    <submittedName>
        <fullName evidence="5">FadR family transcriptional regulator</fullName>
    </submittedName>
</protein>
<dbReference type="PROSITE" id="PS50949">
    <property type="entry name" value="HTH_GNTR"/>
    <property type="match status" value="1"/>
</dbReference>
<sequence length="230" mass="25358">MLRSSRVHNSVMEILARRIIGGTYAENELLPTEGLLCAELAVGRSSLREAVRVLVDKGLLVVKPRIGTRVMGAENWKQFDPDIIAWSANVKPDPNFLRSLFEVRTIVEPAAAELAARRASGSDIANIESGYNDMVAGWQAQDLTRLVEADIRFHKAILESTKNPVLMELGSLIEAALRSAFKLTNESSKAPVEALEAHKALLEAIRLRDEEVARKNTLEILKAAQLDLPI</sequence>
<gene>
    <name evidence="5" type="ORF">CO657_28735</name>
</gene>
<dbReference type="GO" id="GO:0003677">
    <property type="term" value="F:DNA binding"/>
    <property type="evidence" value="ECO:0007669"/>
    <property type="project" value="UniProtKB-KW"/>
</dbReference>
<geneLocation type="plasmid" evidence="6">
    <name>prapfh23b</name>
</geneLocation>
<dbReference type="Pfam" id="PF07729">
    <property type="entry name" value="FCD"/>
    <property type="match status" value="1"/>
</dbReference>
<keyword evidence="5" id="KW-0614">Plasmid</keyword>
<keyword evidence="3" id="KW-0804">Transcription</keyword>
<dbReference type="KEGG" id="rad:CO657_28735"/>
<keyword evidence="6" id="KW-1185">Reference proteome</keyword>
<dbReference type="GO" id="GO:0003700">
    <property type="term" value="F:DNA-binding transcription factor activity"/>
    <property type="evidence" value="ECO:0007669"/>
    <property type="project" value="InterPro"/>
</dbReference>
<evidence type="ECO:0000256" key="1">
    <source>
        <dbReference type="ARBA" id="ARBA00023015"/>
    </source>
</evidence>
<dbReference type="Pfam" id="PF00392">
    <property type="entry name" value="GntR"/>
    <property type="match status" value="1"/>
</dbReference>
<dbReference type="InterPro" id="IPR011711">
    <property type="entry name" value="GntR_C"/>
</dbReference>
<proteinExistence type="predicted"/>
<dbReference type="SUPFAM" id="SSF46785">
    <property type="entry name" value="Winged helix' DNA-binding domain"/>
    <property type="match status" value="1"/>
</dbReference>
<evidence type="ECO:0000313" key="6">
    <source>
        <dbReference type="Proteomes" id="UP000220927"/>
    </source>
</evidence>
<dbReference type="InterPro" id="IPR008920">
    <property type="entry name" value="TF_FadR/GntR_C"/>
</dbReference>
<reference evidence="5 6" key="1">
    <citation type="submission" date="2019-01" db="EMBL/GenBank/DDBJ databases">
        <title>Genomic insights into the origins and evolution of symbiotic genes in the Phaseolus vulgaris microsymbionts.</title>
        <authorList>
            <person name="Tong W."/>
        </authorList>
    </citation>
    <scope>NUCLEOTIDE SEQUENCE [LARGE SCALE GENOMIC DNA]</scope>
    <source>
        <strain evidence="5 6">FH23</strain>
        <plasmid evidence="6">prapfh23b</plasmid>
    </source>
</reference>
<dbReference type="PANTHER" id="PTHR43537:SF21">
    <property type="entry name" value="GALACTONATE OPERON TRANSCRIPTIONAL REPRESSOR"/>
    <property type="match status" value="1"/>
</dbReference>
<evidence type="ECO:0000256" key="3">
    <source>
        <dbReference type="ARBA" id="ARBA00023163"/>
    </source>
</evidence>
<keyword evidence="2" id="KW-0238">DNA-binding</keyword>
<name>A0AAE6C471_9HYPH</name>
<dbReference type="SMART" id="SM00895">
    <property type="entry name" value="FCD"/>
    <property type="match status" value="1"/>
</dbReference>
<dbReference type="SMART" id="SM00345">
    <property type="entry name" value="HTH_GNTR"/>
    <property type="match status" value="1"/>
</dbReference>
<evidence type="ECO:0000313" key="5">
    <source>
        <dbReference type="EMBL" id="QAS81839.1"/>
    </source>
</evidence>
<dbReference type="SUPFAM" id="SSF48008">
    <property type="entry name" value="GntR ligand-binding domain-like"/>
    <property type="match status" value="1"/>
</dbReference>
<dbReference type="PANTHER" id="PTHR43537">
    <property type="entry name" value="TRANSCRIPTIONAL REGULATOR, GNTR FAMILY"/>
    <property type="match status" value="1"/>
</dbReference>
<feature type="domain" description="HTH gntR-type" evidence="4">
    <location>
        <begin position="5"/>
        <end position="73"/>
    </location>
</feature>
<dbReference type="AlphaFoldDB" id="A0AAE6C471"/>
<accession>A0AAE6C471</accession>
<evidence type="ECO:0000256" key="2">
    <source>
        <dbReference type="ARBA" id="ARBA00023125"/>
    </source>
</evidence>
<dbReference type="PRINTS" id="PR00035">
    <property type="entry name" value="HTHGNTR"/>
</dbReference>
<dbReference type="EMBL" id="CP035000">
    <property type="protein sequence ID" value="QAS81839.1"/>
    <property type="molecule type" value="Genomic_DNA"/>
</dbReference>
<dbReference type="CDD" id="cd07377">
    <property type="entry name" value="WHTH_GntR"/>
    <property type="match status" value="1"/>
</dbReference>
<dbReference type="Gene3D" id="1.10.10.10">
    <property type="entry name" value="Winged helix-like DNA-binding domain superfamily/Winged helix DNA-binding domain"/>
    <property type="match status" value="1"/>
</dbReference>
<organism evidence="5 6">
    <name type="scientific">Rhizobium acidisoli</name>
    <dbReference type="NCBI Taxonomy" id="1538158"/>
    <lineage>
        <taxon>Bacteria</taxon>
        <taxon>Pseudomonadati</taxon>
        <taxon>Pseudomonadota</taxon>
        <taxon>Alphaproteobacteria</taxon>
        <taxon>Hyphomicrobiales</taxon>
        <taxon>Rhizobiaceae</taxon>
        <taxon>Rhizobium/Agrobacterium group</taxon>
        <taxon>Rhizobium</taxon>
    </lineage>
</organism>
<dbReference type="InterPro" id="IPR036388">
    <property type="entry name" value="WH-like_DNA-bd_sf"/>
</dbReference>
<evidence type="ECO:0000259" key="4">
    <source>
        <dbReference type="PROSITE" id="PS50949"/>
    </source>
</evidence>
<keyword evidence="1" id="KW-0805">Transcription regulation</keyword>
<dbReference type="Proteomes" id="UP000220927">
    <property type="component" value="Plasmid pRapFH23b"/>
</dbReference>
<dbReference type="InterPro" id="IPR036390">
    <property type="entry name" value="WH_DNA-bd_sf"/>
</dbReference>
<dbReference type="Gene3D" id="1.20.120.530">
    <property type="entry name" value="GntR ligand-binding domain-like"/>
    <property type="match status" value="1"/>
</dbReference>